<accession>A0A1H4HIP3</accession>
<feature type="chain" id="PRO_5011702481" evidence="1">
    <location>
        <begin position="31"/>
        <end position="349"/>
    </location>
</feature>
<reference evidence="4" key="1">
    <citation type="submission" date="2016-10" db="EMBL/GenBank/DDBJ databases">
        <authorList>
            <person name="Varghese N."/>
            <person name="Submissions S."/>
        </authorList>
    </citation>
    <scope>NUCLEOTIDE SEQUENCE [LARGE SCALE GENOMIC DNA]</scope>
    <source>
        <strain evidence="4">LMG 24000</strain>
    </source>
</reference>
<proteinExistence type="predicted"/>
<dbReference type="EMBL" id="FNRQ01000009">
    <property type="protein sequence ID" value="SEB21551.1"/>
    <property type="molecule type" value="Genomic_DNA"/>
</dbReference>
<evidence type="ECO:0000313" key="3">
    <source>
        <dbReference type="EMBL" id="SEB21551.1"/>
    </source>
</evidence>
<evidence type="ECO:0000259" key="2">
    <source>
        <dbReference type="Pfam" id="PF04069"/>
    </source>
</evidence>
<feature type="domain" description="ABC-type glycine betaine transport system substrate-binding" evidence="2">
    <location>
        <begin position="39"/>
        <end position="325"/>
    </location>
</feature>
<dbReference type="STRING" id="83784.SAMN05192564_109129"/>
<dbReference type="InterPro" id="IPR007210">
    <property type="entry name" value="ABC_Gly_betaine_transp_sub-bd"/>
</dbReference>
<gene>
    <name evidence="3" type="ORF">SAMN05192564_109129</name>
</gene>
<dbReference type="GO" id="GO:0022857">
    <property type="term" value="F:transmembrane transporter activity"/>
    <property type="evidence" value="ECO:0007669"/>
    <property type="project" value="InterPro"/>
</dbReference>
<dbReference type="AlphaFoldDB" id="A0A1H4HIP3"/>
<sequence>MKRITRSGVRLGTHFAAALALTCAATSSFAAPGWCGSGKTVKLAQITWESGALMTEMVRTVLEKGYGCKTEVIPGATAATETALASNDLQVWAEHWTGRSPIVARALKDGNVKLVGELIPGGDKEGWYVPDYVINGDAKRGIKPIAPQLRSISQLPQYKDLFADDEEPGKGRFYNCPAGWDCERFNNQLLKAYKLGDDYTNFRPGTGGALDAAIASAYERGKPILFYYWQPAGLMAKYHFVQLQGAPYSDACWNTVADPKDTPCASAFKVSHLKIAVSTPFYDTEPGAMAFFEKVSLPLSLDEQMVQQMHDKKLDASRVAHSFFEQHPEIWKQWVTPDVAARVQASLGT</sequence>
<keyword evidence="4" id="KW-1185">Reference proteome</keyword>
<protein>
    <submittedName>
        <fullName evidence="3">Glycine betaine/proline transport system substrate-binding protein</fullName>
    </submittedName>
</protein>
<feature type="signal peptide" evidence="1">
    <location>
        <begin position="1"/>
        <end position="30"/>
    </location>
</feature>
<dbReference type="GO" id="GO:0043190">
    <property type="term" value="C:ATP-binding cassette (ABC) transporter complex"/>
    <property type="evidence" value="ECO:0007669"/>
    <property type="project" value="InterPro"/>
</dbReference>
<dbReference type="Gene3D" id="3.40.190.10">
    <property type="entry name" value="Periplasmic binding protein-like II"/>
    <property type="match status" value="1"/>
</dbReference>
<dbReference type="Pfam" id="PF04069">
    <property type="entry name" value="OpuAC"/>
    <property type="match status" value="1"/>
</dbReference>
<evidence type="ECO:0000313" key="4">
    <source>
        <dbReference type="Proteomes" id="UP000198638"/>
    </source>
</evidence>
<evidence type="ECO:0000256" key="1">
    <source>
        <dbReference type="SAM" id="SignalP"/>
    </source>
</evidence>
<dbReference type="Proteomes" id="UP000198638">
    <property type="component" value="Unassembled WGS sequence"/>
</dbReference>
<dbReference type="SUPFAM" id="SSF53850">
    <property type="entry name" value="Periplasmic binding protein-like II"/>
    <property type="match status" value="1"/>
</dbReference>
<keyword evidence="1" id="KW-0732">Signal</keyword>
<organism evidence="3 4">
    <name type="scientific">Paraburkholderia sartisoli</name>
    <dbReference type="NCBI Taxonomy" id="83784"/>
    <lineage>
        <taxon>Bacteria</taxon>
        <taxon>Pseudomonadati</taxon>
        <taxon>Pseudomonadota</taxon>
        <taxon>Betaproteobacteria</taxon>
        <taxon>Burkholderiales</taxon>
        <taxon>Burkholderiaceae</taxon>
        <taxon>Paraburkholderia</taxon>
    </lineage>
</organism>
<dbReference type="Gene3D" id="3.40.190.100">
    <property type="entry name" value="Glycine betaine-binding periplasmic protein, domain 2"/>
    <property type="match status" value="1"/>
</dbReference>
<dbReference type="CDD" id="cd13641">
    <property type="entry name" value="PBP2_HisX_like"/>
    <property type="match status" value="1"/>
</dbReference>
<name>A0A1H4HIP3_9BURK</name>
<dbReference type="RefSeq" id="WP_090537057.1">
    <property type="nucleotide sequence ID" value="NZ_FNRQ01000009.1"/>
</dbReference>
<dbReference type="OrthoDB" id="9787902at2"/>